<reference evidence="2" key="1">
    <citation type="submission" date="2017-05" db="EMBL/GenBank/DDBJ databases">
        <title>Dechlorination kinetics govern the competition between two new strains of the genus Sulfurospirillum.</title>
        <authorList>
            <person name="Buttet G.F."/>
            <person name="Murray A.M."/>
            <person name="Goris T."/>
            <person name="Burion M."/>
            <person name="Lin B."/>
            <person name="Rolle M."/>
            <person name="Maillard J."/>
        </authorList>
    </citation>
    <scope>NUCLEOTIDE SEQUENCE [LARGE SCALE GENOMIC DNA]</scope>
    <source>
        <strain evidence="2">SL2-1</strain>
    </source>
</reference>
<evidence type="ECO:0000313" key="1">
    <source>
        <dbReference type="EMBL" id="ARU48354.1"/>
    </source>
</evidence>
<dbReference type="RefSeq" id="WP_087438326.1">
    <property type="nucleotide sequence ID" value="NZ_CP021416.1"/>
</dbReference>
<gene>
    <name evidence="1" type="ORF">Sdiek1_1188</name>
</gene>
<evidence type="ECO:0000313" key="2">
    <source>
        <dbReference type="Proteomes" id="UP000196005"/>
    </source>
</evidence>
<dbReference type="KEGG" id="suls:Sdiek1_1188"/>
<proteinExistence type="predicted"/>
<accession>A0A1Y0HLV3</accession>
<sequence>MRKGFSLITAIIFMVLIATLSALALSFSTLNVKQTGDTYLREQAELLLQSSTEYALLAISTHDITANDNCLNTINAQFPNTGTPIFDIAISIYYIGIGLPVGNVKCQRFSQTDINTTDSNVTVIIDTIVQDHNVSTEPIRLHRRTIQKP</sequence>
<organism evidence="1 2">
    <name type="scientific">Sulfurospirillum diekertiae</name>
    <dbReference type="NCBI Taxonomy" id="1854492"/>
    <lineage>
        <taxon>Bacteria</taxon>
        <taxon>Pseudomonadati</taxon>
        <taxon>Campylobacterota</taxon>
        <taxon>Epsilonproteobacteria</taxon>
        <taxon>Campylobacterales</taxon>
        <taxon>Sulfurospirillaceae</taxon>
        <taxon>Sulfurospirillum</taxon>
    </lineage>
</organism>
<dbReference type="OrthoDB" id="5372904at2"/>
<name>A0A1Y0HLV3_9BACT</name>
<dbReference type="AlphaFoldDB" id="A0A1Y0HLV3"/>
<keyword evidence="2" id="KW-1185">Reference proteome</keyword>
<dbReference type="EMBL" id="CP021416">
    <property type="protein sequence ID" value="ARU48354.1"/>
    <property type="molecule type" value="Genomic_DNA"/>
</dbReference>
<protein>
    <recommendedName>
        <fullName evidence="3">Type 4 fimbrial biogenesis protein PilX N-terminal domain-containing protein</fullName>
    </recommendedName>
</protein>
<dbReference type="Proteomes" id="UP000196005">
    <property type="component" value="Chromosome"/>
</dbReference>
<evidence type="ECO:0008006" key="3">
    <source>
        <dbReference type="Google" id="ProtNLM"/>
    </source>
</evidence>